<name>F0SNA8_RUBBR</name>
<evidence type="ECO:0000256" key="4">
    <source>
        <dbReference type="ARBA" id="ARBA00022989"/>
    </source>
</evidence>
<dbReference type="PANTHER" id="PTHR14939">
    <property type="entry name" value="F-BOX ONLY PROTEIN 22"/>
    <property type="match status" value="1"/>
</dbReference>
<dbReference type="PIRSF" id="PIRSF018953">
    <property type="entry name" value="UCP018953"/>
    <property type="match status" value="1"/>
</dbReference>
<proteinExistence type="predicted"/>
<evidence type="ECO:0000313" key="8">
    <source>
        <dbReference type="EMBL" id="ADY62151.1"/>
    </source>
</evidence>
<dbReference type="HOGENOM" id="CLU_055814_0_0_0"/>
<dbReference type="Proteomes" id="UP000006860">
    <property type="component" value="Chromosome"/>
</dbReference>
<evidence type="ECO:0000256" key="1">
    <source>
        <dbReference type="ARBA" id="ARBA00004651"/>
    </source>
</evidence>
<evidence type="ECO:0000259" key="7">
    <source>
        <dbReference type="SMART" id="SM01204"/>
    </source>
</evidence>
<evidence type="ECO:0000256" key="3">
    <source>
        <dbReference type="ARBA" id="ARBA00022692"/>
    </source>
</evidence>
<evidence type="ECO:0000259" key="6">
    <source>
        <dbReference type="SMART" id="SM00897"/>
    </source>
</evidence>
<evidence type="ECO:0000256" key="5">
    <source>
        <dbReference type="ARBA" id="ARBA00023136"/>
    </source>
</evidence>
<dbReference type="OrthoDB" id="9770435at2"/>
<feature type="domain" description="FIST C-domain" evidence="7">
    <location>
        <begin position="227"/>
        <end position="371"/>
    </location>
</feature>
<feature type="domain" description="FIST" evidence="6">
    <location>
        <begin position="33"/>
        <end position="226"/>
    </location>
</feature>
<protein>
    <recommendedName>
        <fullName evidence="10">FIST C domain-containing protein</fullName>
    </recommendedName>
</protein>
<keyword evidence="3" id="KW-0812">Transmembrane</keyword>
<keyword evidence="2" id="KW-1003">Cell membrane</keyword>
<dbReference type="AlphaFoldDB" id="F0SNA8"/>
<dbReference type="SMART" id="SM01204">
    <property type="entry name" value="FIST_C"/>
    <property type="match status" value="1"/>
</dbReference>
<dbReference type="InterPro" id="IPR013702">
    <property type="entry name" value="FIST_domain_N"/>
</dbReference>
<dbReference type="EMBL" id="CP002546">
    <property type="protein sequence ID" value="ADY62151.1"/>
    <property type="molecule type" value="Genomic_DNA"/>
</dbReference>
<keyword evidence="5" id="KW-0472">Membrane</keyword>
<evidence type="ECO:0000313" key="9">
    <source>
        <dbReference type="Proteomes" id="UP000006860"/>
    </source>
</evidence>
<dbReference type="STRING" id="756272.Plabr_4580"/>
<comment type="subcellular location">
    <subcellularLocation>
        <location evidence="1">Cell membrane</location>
        <topology evidence="1">Multi-pass membrane protein</topology>
    </subcellularLocation>
</comment>
<dbReference type="InterPro" id="IPR016741">
    <property type="entry name" value="UCP018953"/>
</dbReference>
<evidence type="ECO:0008006" key="10">
    <source>
        <dbReference type="Google" id="ProtNLM"/>
    </source>
</evidence>
<sequence length="407" mass="44353">MKIHVQYSTEAETPRAVDEVVNGLLEKLDGAHPELTFLFVSHHHEDHFSTLAGQIRSRLNSKHLVGSTAEGIVAGDRELEERPGLVAYVIADSGAVIQPFHMEFQRDDEQILCFGGPENIGSEGDNGAVFLFCEPYSSSAPVALPELSESQGHLPIFGGVASGGIGPGENCLFLDGEKIDHGAIGVVYRCKQKLRQIVSQGCRPIGYTFVITKSEKNIIYELGGLPAMQQFREMFKELTEDDQELVRQGPHLGVVTNEYKEIFERGDFLVSNVLGSDPESGAIAVSQAVRPGRTVQFHVRDAITADEDLRLMIEQDKSYHSNKVIGSLLFTCNGRGEKLFGAANHDVKAIQDAYGPIPTAGFFAQGEIGPLADRSYLHGFTASIVLFEEADATADNAEDDSDTQTEN</sequence>
<dbReference type="RefSeq" id="WP_013630855.1">
    <property type="nucleotide sequence ID" value="NC_015174.1"/>
</dbReference>
<dbReference type="KEGG" id="pbs:Plabr_4580"/>
<dbReference type="PANTHER" id="PTHR14939:SF5">
    <property type="entry name" value="F-BOX ONLY PROTEIN 22"/>
    <property type="match status" value="1"/>
</dbReference>
<accession>F0SNA8</accession>
<dbReference type="GO" id="GO:0005886">
    <property type="term" value="C:plasma membrane"/>
    <property type="evidence" value="ECO:0007669"/>
    <property type="project" value="UniProtKB-SubCell"/>
</dbReference>
<dbReference type="Pfam" id="PF08495">
    <property type="entry name" value="FIST"/>
    <property type="match status" value="1"/>
</dbReference>
<evidence type="ECO:0000256" key="2">
    <source>
        <dbReference type="ARBA" id="ARBA00022475"/>
    </source>
</evidence>
<dbReference type="InterPro" id="IPR019494">
    <property type="entry name" value="FIST_C"/>
</dbReference>
<dbReference type="Pfam" id="PF10442">
    <property type="entry name" value="FIST_C"/>
    <property type="match status" value="1"/>
</dbReference>
<gene>
    <name evidence="8" type="ordered locus">Plabr_4580</name>
</gene>
<organism evidence="8 9">
    <name type="scientific">Rubinisphaera brasiliensis (strain ATCC 49424 / DSM 5305 / JCM 21570 / IAM 15109 / NBRC 103401 / IFAM 1448)</name>
    <name type="common">Planctomyces brasiliensis</name>
    <dbReference type="NCBI Taxonomy" id="756272"/>
    <lineage>
        <taxon>Bacteria</taxon>
        <taxon>Pseudomonadati</taxon>
        <taxon>Planctomycetota</taxon>
        <taxon>Planctomycetia</taxon>
        <taxon>Planctomycetales</taxon>
        <taxon>Planctomycetaceae</taxon>
        <taxon>Rubinisphaera</taxon>
    </lineage>
</organism>
<dbReference type="SMART" id="SM00897">
    <property type="entry name" value="FIST"/>
    <property type="match status" value="1"/>
</dbReference>
<keyword evidence="4" id="KW-1133">Transmembrane helix</keyword>
<keyword evidence="9" id="KW-1185">Reference proteome</keyword>
<reference evidence="9" key="1">
    <citation type="submission" date="2011-02" db="EMBL/GenBank/DDBJ databases">
        <title>The complete genome of Planctomyces brasiliensis DSM 5305.</title>
        <authorList>
            <person name="Lucas S."/>
            <person name="Copeland A."/>
            <person name="Lapidus A."/>
            <person name="Bruce D."/>
            <person name="Goodwin L."/>
            <person name="Pitluck S."/>
            <person name="Kyrpides N."/>
            <person name="Mavromatis K."/>
            <person name="Pagani I."/>
            <person name="Ivanova N."/>
            <person name="Ovchinnikova G."/>
            <person name="Lu M."/>
            <person name="Detter J.C."/>
            <person name="Han C."/>
            <person name="Land M."/>
            <person name="Hauser L."/>
            <person name="Markowitz V."/>
            <person name="Cheng J.-F."/>
            <person name="Hugenholtz P."/>
            <person name="Woyke T."/>
            <person name="Wu D."/>
            <person name="Tindall B."/>
            <person name="Pomrenke H.G."/>
            <person name="Brambilla E."/>
            <person name="Klenk H.-P."/>
            <person name="Eisen J.A."/>
        </authorList>
    </citation>
    <scope>NUCLEOTIDE SEQUENCE [LARGE SCALE GENOMIC DNA]</scope>
    <source>
        <strain evidence="9">ATCC 49424 / DSM 5305 / JCM 21570 / NBRC 103401 / IFAM 1448</strain>
    </source>
</reference>
<dbReference type="eggNOG" id="COG4398">
    <property type="taxonomic scope" value="Bacteria"/>
</dbReference>